<dbReference type="AlphaFoldDB" id="A0A918TJL0"/>
<keyword evidence="5" id="KW-1185">Reference proteome</keyword>
<keyword evidence="2" id="KW-0378">Hydrolase</keyword>
<dbReference type="PROSITE" id="PS51462">
    <property type="entry name" value="NUDIX"/>
    <property type="match status" value="1"/>
</dbReference>
<dbReference type="InterPro" id="IPR000086">
    <property type="entry name" value="NUDIX_hydrolase_dom"/>
</dbReference>
<dbReference type="RefSeq" id="WP_189410559.1">
    <property type="nucleotide sequence ID" value="NZ_BMYJ01000003.1"/>
</dbReference>
<evidence type="ECO:0000259" key="3">
    <source>
        <dbReference type="PROSITE" id="PS51462"/>
    </source>
</evidence>
<dbReference type="CDD" id="cd04682">
    <property type="entry name" value="NUDIX_Hydrolase"/>
    <property type="match status" value="1"/>
</dbReference>
<accession>A0A918TJL0</accession>
<dbReference type="Proteomes" id="UP000638981">
    <property type="component" value="Unassembled WGS sequence"/>
</dbReference>
<comment type="caution">
    <text evidence="4">The sequence shown here is derived from an EMBL/GenBank/DDBJ whole genome shotgun (WGS) entry which is preliminary data.</text>
</comment>
<dbReference type="InterPro" id="IPR020084">
    <property type="entry name" value="NUDIX_hydrolase_CS"/>
</dbReference>
<dbReference type="GO" id="GO:0016787">
    <property type="term" value="F:hydrolase activity"/>
    <property type="evidence" value="ECO:0007669"/>
    <property type="project" value="UniProtKB-KW"/>
</dbReference>
<dbReference type="PROSITE" id="PS00893">
    <property type="entry name" value="NUDIX_BOX"/>
    <property type="match status" value="1"/>
</dbReference>
<protein>
    <submittedName>
        <fullName evidence="4">NUDIX domain-containing protein</fullName>
    </submittedName>
</protein>
<comment type="cofactor">
    <cofactor evidence="1">
        <name>Mg(2+)</name>
        <dbReference type="ChEBI" id="CHEBI:18420"/>
    </cofactor>
</comment>
<feature type="domain" description="Nudix hydrolase" evidence="3">
    <location>
        <begin position="4"/>
        <end position="138"/>
    </location>
</feature>
<dbReference type="Gene3D" id="3.90.79.10">
    <property type="entry name" value="Nucleoside Triphosphate Pyrophosphohydrolase"/>
    <property type="match status" value="1"/>
</dbReference>
<evidence type="ECO:0000313" key="4">
    <source>
        <dbReference type="EMBL" id="GHC49989.1"/>
    </source>
</evidence>
<organism evidence="4 5">
    <name type="scientific">Neogemmobacter tilapiae</name>
    <dbReference type="NCBI Taxonomy" id="875041"/>
    <lineage>
        <taxon>Bacteria</taxon>
        <taxon>Pseudomonadati</taxon>
        <taxon>Pseudomonadota</taxon>
        <taxon>Alphaproteobacteria</taxon>
        <taxon>Rhodobacterales</taxon>
        <taxon>Paracoccaceae</taxon>
        <taxon>Neogemmobacter</taxon>
    </lineage>
</organism>
<dbReference type="PANTHER" id="PTHR43046:SF14">
    <property type="entry name" value="MUTT_NUDIX FAMILY PROTEIN"/>
    <property type="match status" value="1"/>
</dbReference>
<dbReference type="Pfam" id="PF00293">
    <property type="entry name" value="NUDIX"/>
    <property type="match status" value="1"/>
</dbReference>
<name>A0A918TJL0_9RHOB</name>
<sequence>MTDETFHGAKLALLHQDQVLTYLRDDFAHIPFPGHWDFPGGGRENSESPSECVLRETFEEFGLNLPPERLIFSRQFNWTHKPNHRVWFFGGYLTAAEIAAIRFGDEGQHWRMMDIAEFLAHPLAIPDLKHRLSVWLDERLSISPQP</sequence>
<dbReference type="InterPro" id="IPR015797">
    <property type="entry name" value="NUDIX_hydrolase-like_dom_sf"/>
</dbReference>
<dbReference type="SUPFAM" id="SSF55811">
    <property type="entry name" value="Nudix"/>
    <property type="match status" value="1"/>
</dbReference>
<proteinExistence type="predicted"/>
<dbReference type="EMBL" id="BMYJ01000003">
    <property type="protein sequence ID" value="GHC49989.1"/>
    <property type="molecule type" value="Genomic_DNA"/>
</dbReference>
<evidence type="ECO:0000256" key="2">
    <source>
        <dbReference type="ARBA" id="ARBA00022801"/>
    </source>
</evidence>
<evidence type="ECO:0000256" key="1">
    <source>
        <dbReference type="ARBA" id="ARBA00001946"/>
    </source>
</evidence>
<reference evidence="4" key="1">
    <citation type="journal article" date="2014" name="Int. J. Syst. Evol. Microbiol.">
        <title>Complete genome sequence of Corynebacterium casei LMG S-19264T (=DSM 44701T), isolated from a smear-ripened cheese.</title>
        <authorList>
            <consortium name="US DOE Joint Genome Institute (JGI-PGF)"/>
            <person name="Walter F."/>
            <person name="Albersmeier A."/>
            <person name="Kalinowski J."/>
            <person name="Ruckert C."/>
        </authorList>
    </citation>
    <scope>NUCLEOTIDE SEQUENCE</scope>
    <source>
        <strain evidence="4">KCTC 23310</strain>
    </source>
</reference>
<evidence type="ECO:0000313" key="5">
    <source>
        <dbReference type="Proteomes" id="UP000638981"/>
    </source>
</evidence>
<gene>
    <name evidence="4" type="ORF">GCM10007315_10200</name>
</gene>
<dbReference type="PANTHER" id="PTHR43046">
    <property type="entry name" value="GDP-MANNOSE MANNOSYL HYDROLASE"/>
    <property type="match status" value="1"/>
</dbReference>
<reference evidence="4" key="2">
    <citation type="submission" date="2020-09" db="EMBL/GenBank/DDBJ databases">
        <authorList>
            <person name="Sun Q."/>
            <person name="Kim S."/>
        </authorList>
    </citation>
    <scope>NUCLEOTIDE SEQUENCE</scope>
    <source>
        <strain evidence="4">KCTC 23310</strain>
    </source>
</reference>